<gene>
    <name evidence="2" type="ORF">NO357_05830</name>
</gene>
<accession>A0AAE3WCV1</accession>
<organism evidence="2 3">
    <name type="scientific">Marimonas arenosa</name>
    <dbReference type="NCBI Taxonomy" id="1795305"/>
    <lineage>
        <taxon>Bacteria</taxon>
        <taxon>Pseudomonadati</taxon>
        <taxon>Pseudomonadota</taxon>
        <taxon>Alphaproteobacteria</taxon>
        <taxon>Rhodobacterales</taxon>
        <taxon>Paracoccaceae</taxon>
        <taxon>Marimonas</taxon>
    </lineage>
</organism>
<protein>
    <submittedName>
        <fullName evidence="2">Uncharacterized protein</fullName>
    </submittedName>
</protein>
<dbReference type="RefSeq" id="WP_306734663.1">
    <property type="nucleotide sequence ID" value="NZ_JANHAX010000001.1"/>
</dbReference>
<sequence>MRGVAFLARKAGAALVVLPALIAGAVMAQNRQPISTSLAECAVIHEELVSVARRRGKPEGEVEKLVDDAVLFRTAAWSEARREGRHDPKAHVAAQGTRLGEKWQGQFGNIFRLRKNKDWIDYCHALGKSRGVLNR</sequence>
<evidence type="ECO:0000256" key="1">
    <source>
        <dbReference type="SAM" id="SignalP"/>
    </source>
</evidence>
<reference evidence="2" key="2">
    <citation type="submission" date="2023-02" db="EMBL/GenBank/DDBJ databases">
        <title>'Rhodoalgimonas zhirmunskyi' gen. nov., isolated from a red alga.</title>
        <authorList>
            <person name="Nedashkovskaya O.I."/>
            <person name="Otstavnykh N.Y."/>
            <person name="Bystritskaya E.P."/>
            <person name="Balabanova L.A."/>
            <person name="Isaeva M.P."/>
        </authorList>
    </citation>
    <scope>NUCLEOTIDE SEQUENCE</scope>
    <source>
        <strain evidence="2">KCTC 52189</strain>
    </source>
</reference>
<evidence type="ECO:0000313" key="3">
    <source>
        <dbReference type="Proteomes" id="UP001226762"/>
    </source>
</evidence>
<dbReference type="EMBL" id="JANHAX010000001">
    <property type="protein sequence ID" value="MDQ2089417.1"/>
    <property type="molecule type" value="Genomic_DNA"/>
</dbReference>
<dbReference type="Proteomes" id="UP001226762">
    <property type="component" value="Unassembled WGS sequence"/>
</dbReference>
<feature type="chain" id="PRO_5041967073" evidence="1">
    <location>
        <begin position="29"/>
        <end position="135"/>
    </location>
</feature>
<reference evidence="2" key="1">
    <citation type="submission" date="2022-07" db="EMBL/GenBank/DDBJ databases">
        <authorList>
            <person name="Otstavnykh N."/>
            <person name="Isaeva M."/>
            <person name="Bystritskaya E."/>
        </authorList>
    </citation>
    <scope>NUCLEOTIDE SEQUENCE</scope>
    <source>
        <strain evidence="2">KCTC 52189</strain>
    </source>
</reference>
<name>A0AAE3WCV1_9RHOB</name>
<dbReference type="AlphaFoldDB" id="A0AAE3WCV1"/>
<feature type="signal peptide" evidence="1">
    <location>
        <begin position="1"/>
        <end position="28"/>
    </location>
</feature>
<keyword evidence="1" id="KW-0732">Signal</keyword>
<keyword evidence="3" id="KW-1185">Reference proteome</keyword>
<proteinExistence type="predicted"/>
<evidence type="ECO:0000313" key="2">
    <source>
        <dbReference type="EMBL" id="MDQ2089417.1"/>
    </source>
</evidence>
<comment type="caution">
    <text evidence="2">The sequence shown here is derived from an EMBL/GenBank/DDBJ whole genome shotgun (WGS) entry which is preliminary data.</text>
</comment>